<dbReference type="InterPro" id="IPR000873">
    <property type="entry name" value="AMP-dep_synth/lig_dom"/>
</dbReference>
<dbReference type="GO" id="GO:0016874">
    <property type="term" value="F:ligase activity"/>
    <property type="evidence" value="ECO:0007669"/>
    <property type="project" value="UniProtKB-KW"/>
</dbReference>
<dbReference type="Proteomes" id="UP000182944">
    <property type="component" value="Unassembled WGS sequence"/>
</dbReference>
<evidence type="ECO:0000256" key="3">
    <source>
        <dbReference type="ARBA" id="ARBA00022832"/>
    </source>
</evidence>
<dbReference type="CDD" id="cd12119">
    <property type="entry name" value="ttLC_FACS_AlkK_like"/>
    <property type="match status" value="1"/>
</dbReference>
<feature type="region of interest" description="Disordered" evidence="5">
    <location>
        <begin position="557"/>
        <end position="576"/>
    </location>
</feature>
<dbReference type="Pfam" id="PF13193">
    <property type="entry name" value="AMP-binding_C"/>
    <property type="match status" value="1"/>
</dbReference>
<protein>
    <submittedName>
        <fullName evidence="8">Fatty-acyl-CoA synthase</fullName>
    </submittedName>
</protein>
<dbReference type="InterPro" id="IPR045851">
    <property type="entry name" value="AMP-bd_C_sf"/>
</dbReference>
<keyword evidence="9" id="KW-1185">Reference proteome</keyword>
<reference evidence="9" key="1">
    <citation type="submission" date="2016-10" db="EMBL/GenBank/DDBJ databases">
        <authorList>
            <person name="Varghese N."/>
            <person name="Submissions S."/>
        </authorList>
    </citation>
    <scope>NUCLEOTIDE SEQUENCE [LARGE SCALE GENOMIC DNA]</scope>
    <source>
        <strain evidence="9">DSM 29303</strain>
    </source>
</reference>
<dbReference type="Gene3D" id="3.30.300.30">
    <property type="match status" value="1"/>
</dbReference>
<gene>
    <name evidence="8" type="ORF">SAMN05444276_1011097</name>
</gene>
<dbReference type="InterPro" id="IPR042099">
    <property type="entry name" value="ANL_N_sf"/>
</dbReference>
<feature type="domain" description="AMP-dependent synthetase/ligase" evidence="6">
    <location>
        <begin position="21"/>
        <end position="401"/>
    </location>
</feature>
<dbReference type="STRING" id="1545044.SAMN05444276_1011097"/>
<accession>A0A1H2TXM9</accession>
<evidence type="ECO:0000313" key="9">
    <source>
        <dbReference type="Proteomes" id="UP000182944"/>
    </source>
</evidence>
<dbReference type="InterPro" id="IPR025110">
    <property type="entry name" value="AMP-bd_C"/>
</dbReference>
<dbReference type="PANTHER" id="PTHR43859:SF4">
    <property type="entry name" value="BUTANOATE--COA LIGASE AAE1-RELATED"/>
    <property type="match status" value="1"/>
</dbReference>
<name>A0A1H2TXM9_9RHOB</name>
<dbReference type="PANTHER" id="PTHR43859">
    <property type="entry name" value="ACYL-ACTIVATING ENZYME"/>
    <property type="match status" value="1"/>
</dbReference>
<dbReference type="NCBIfam" id="NF004837">
    <property type="entry name" value="PRK06187.1"/>
    <property type="match status" value="1"/>
</dbReference>
<sequence length="576" mass="61664">MLLGRMMHQSLSIGSLIDHAARYHAGTEIVSALTEGGFEHTTWGEVGANAHRIGSALIARGMEKGDRIGTLAWNNRRHLELYFGVPGMGMVCHTVNPRLSPEQMAYIVNHAGDRMLFIEKTFVPLIAKLRDQLTTLRGIVLLGGRDEEAAAAIPGLLFHDELLAEGDPNAPWPDLDETTPSSLCYTSGTTGNPKGVLYTHRSTLLHGLAVNNTDGLAIGAADSVMPVVPMFHVNAWGIPYAAAAVGARLVLPGPRLDGDSLAHLIVDEGVTMAAGVPTIWLGLLNALDTSGLKPVTLKRTVVGGSALPPSMRAAFRDRYGVELIHAWGMSETSPLGTLNAPLAKHGALPEAEQDRIGNGQGRPPYGVELRIVGADGLVLPSDGQTEGELQIRGHWIIDSYFGHEKPALTWDGWFDTGDIATIDPDGYMVIRDRSKDIIKSGGEWISTVDLENIAVSHPKVANAAAIAARHPKWDERPVICCQKRPQSDLTEAELLAWYDGKVPRWQKPDRVVFVETLPLGATGKVVKATLREAHGDVLWDEAMAELQAEQAALAAEGAANAAAGQTVAGPTDADGR</sequence>
<dbReference type="Pfam" id="PF00501">
    <property type="entry name" value="AMP-binding"/>
    <property type="match status" value="1"/>
</dbReference>
<keyword evidence="2" id="KW-0436">Ligase</keyword>
<dbReference type="GO" id="GO:0006631">
    <property type="term" value="P:fatty acid metabolic process"/>
    <property type="evidence" value="ECO:0007669"/>
    <property type="project" value="UniProtKB-KW"/>
</dbReference>
<dbReference type="Gene3D" id="3.40.50.12780">
    <property type="entry name" value="N-terminal domain of ligase-like"/>
    <property type="match status" value="1"/>
</dbReference>
<evidence type="ECO:0000259" key="7">
    <source>
        <dbReference type="Pfam" id="PF13193"/>
    </source>
</evidence>
<evidence type="ECO:0000313" key="8">
    <source>
        <dbReference type="EMBL" id="SDW48049.1"/>
    </source>
</evidence>
<keyword evidence="3" id="KW-0276">Fatty acid metabolism</keyword>
<organism evidence="8 9">
    <name type="scientific">Paracoccus sanguinis</name>
    <dbReference type="NCBI Taxonomy" id="1545044"/>
    <lineage>
        <taxon>Bacteria</taxon>
        <taxon>Pseudomonadati</taxon>
        <taxon>Pseudomonadota</taxon>
        <taxon>Alphaproteobacteria</taxon>
        <taxon>Rhodobacterales</taxon>
        <taxon>Paracoccaceae</taxon>
        <taxon>Paracoccus</taxon>
    </lineage>
</organism>
<evidence type="ECO:0000256" key="2">
    <source>
        <dbReference type="ARBA" id="ARBA00022598"/>
    </source>
</evidence>
<comment type="similarity">
    <text evidence="1">Belongs to the ATP-dependent AMP-binding enzyme family.</text>
</comment>
<evidence type="ECO:0000256" key="4">
    <source>
        <dbReference type="ARBA" id="ARBA00023098"/>
    </source>
</evidence>
<evidence type="ECO:0000256" key="5">
    <source>
        <dbReference type="SAM" id="MobiDB-lite"/>
    </source>
</evidence>
<dbReference type="AlphaFoldDB" id="A0A1H2TXM9"/>
<dbReference type="PROSITE" id="PS00455">
    <property type="entry name" value="AMP_BINDING"/>
    <property type="match status" value="1"/>
</dbReference>
<dbReference type="InterPro" id="IPR020845">
    <property type="entry name" value="AMP-binding_CS"/>
</dbReference>
<dbReference type="EMBL" id="FNNA01000001">
    <property type="protein sequence ID" value="SDW48049.1"/>
    <property type="molecule type" value="Genomic_DNA"/>
</dbReference>
<evidence type="ECO:0000259" key="6">
    <source>
        <dbReference type="Pfam" id="PF00501"/>
    </source>
</evidence>
<evidence type="ECO:0000256" key="1">
    <source>
        <dbReference type="ARBA" id="ARBA00006432"/>
    </source>
</evidence>
<dbReference type="SUPFAM" id="SSF56801">
    <property type="entry name" value="Acetyl-CoA synthetase-like"/>
    <property type="match status" value="1"/>
</dbReference>
<dbReference type="RefSeq" id="WP_074826182.1">
    <property type="nucleotide sequence ID" value="NZ_FNNA01000001.1"/>
</dbReference>
<feature type="domain" description="AMP-binding enzyme C-terminal" evidence="7">
    <location>
        <begin position="450"/>
        <end position="524"/>
    </location>
</feature>
<proteinExistence type="inferred from homology"/>
<keyword evidence="4" id="KW-0443">Lipid metabolism</keyword>